<dbReference type="InterPro" id="IPR023404">
    <property type="entry name" value="rSAM_horseshoe"/>
</dbReference>
<dbReference type="PROSITE" id="PS51332">
    <property type="entry name" value="B12_BINDING"/>
    <property type="match status" value="1"/>
</dbReference>
<evidence type="ECO:0000256" key="6">
    <source>
        <dbReference type="ARBA" id="ARBA00023004"/>
    </source>
</evidence>
<dbReference type="GO" id="GO:0046872">
    <property type="term" value="F:metal ion binding"/>
    <property type="evidence" value="ECO:0007669"/>
    <property type="project" value="UniProtKB-KW"/>
</dbReference>
<dbReference type="PANTHER" id="PTHR43409:SF7">
    <property type="entry name" value="BLL1977 PROTEIN"/>
    <property type="match status" value="1"/>
</dbReference>
<dbReference type="InterPro" id="IPR034466">
    <property type="entry name" value="Methyltransferase_Class_B"/>
</dbReference>
<evidence type="ECO:0000256" key="4">
    <source>
        <dbReference type="ARBA" id="ARBA00022691"/>
    </source>
</evidence>
<dbReference type="InterPro" id="IPR006638">
    <property type="entry name" value="Elp3/MiaA/NifB-like_rSAM"/>
</dbReference>
<dbReference type="InterPro" id="IPR058240">
    <property type="entry name" value="rSAM_sf"/>
</dbReference>
<dbReference type="InterPro" id="IPR007197">
    <property type="entry name" value="rSAM"/>
</dbReference>
<proteinExistence type="predicted"/>
<dbReference type="InterPro" id="IPR051198">
    <property type="entry name" value="BchE-like"/>
</dbReference>
<dbReference type="InterPro" id="IPR006158">
    <property type="entry name" value="Cobalamin-bd"/>
</dbReference>
<accession>A0A7C4XED3</accession>
<dbReference type="GO" id="GO:0005829">
    <property type="term" value="C:cytosol"/>
    <property type="evidence" value="ECO:0007669"/>
    <property type="project" value="TreeGrafter"/>
</dbReference>
<dbReference type="Pfam" id="PF04055">
    <property type="entry name" value="Radical_SAM"/>
    <property type="match status" value="1"/>
</dbReference>
<dbReference type="GO" id="GO:0031419">
    <property type="term" value="F:cobalamin binding"/>
    <property type="evidence" value="ECO:0007669"/>
    <property type="project" value="InterPro"/>
</dbReference>
<dbReference type="PROSITE" id="PS51918">
    <property type="entry name" value="RADICAL_SAM"/>
    <property type="match status" value="1"/>
</dbReference>
<evidence type="ECO:0000256" key="3">
    <source>
        <dbReference type="ARBA" id="ARBA00022679"/>
    </source>
</evidence>
<dbReference type="Pfam" id="PF02310">
    <property type="entry name" value="B12-binding"/>
    <property type="match status" value="1"/>
</dbReference>
<evidence type="ECO:0000256" key="2">
    <source>
        <dbReference type="ARBA" id="ARBA00022603"/>
    </source>
</evidence>
<keyword evidence="7" id="KW-0411">Iron-sulfur</keyword>
<evidence type="ECO:0000256" key="5">
    <source>
        <dbReference type="ARBA" id="ARBA00022723"/>
    </source>
</evidence>
<dbReference type="Gene3D" id="3.80.30.20">
    <property type="entry name" value="tm_1862 like domain"/>
    <property type="match status" value="1"/>
</dbReference>
<dbReference type="InterPro" id="IPR025274">
    <property type="entry name" value="DUF4070"/>
</dbReference>
<keyword evidence="3" id="KW-0808">Transferase</keyword>
<gene>
    <name evidence="10" type="ORF">ENV60_03445</name>
</gene>
<dbReference type="AlphaFoldDB" id="A0A7C4XED3"/>
<evidence type="ECO:0000259" key="8">
    <source>
        <dbReference type="PROSITE" id="PS51332"/>
    </source>
</evidence>
<evidence type="ECO:0000256" key="1">
    <source>
        <dbReference type="ARBA" id="ARBA00001966"/>
    </source>
</evidence>
<keyword evidence="4" id="KW-0949">S-adenosyl-L-methionine</keyword>
<dbReference type="CDD" id="cd01335">
    <property type="entry name" value="Radical_SAM"/>
    <property type="match status" value="1"/>
</dbReference>
<dbReference type="SFLD" id="SFLDS00029">
    <property type="entry name" value="Radical_SAM"/>
    <property type="match status" value="1"/>
</dbReference>
<reference evidence="10" key="1">
    <citation type="journal article" date="2020" name="mSystems">
        <title>Genome- and Community-Level Interaction Insights into Carbon Utilization and Element Cycling Functions of Hydrothermarchaeota in Hydrothermal Sediment.</title>
        <authorList>
            <person name="Zhou Z."/>
            <person name="Liu Y."/>
            <person name="Xu W."/>
            <person name="Pan J."/>
            <person name="Luo Z.H."/>
            <person name="Li M."/>
        </authorList>
    </citation>
    <scope>NUCLEOTIDE SEQUENCE [LARGE SCALE GENOMIC DNA]</scope>
    <source>
        <strain evidence="10">SpSt-774</strain>
    </source>
</reference>
<dbReference type="Gene3D" id="3.40.50.280">
    <property type="entry name" value="Cobalamin-binding domain"/>
    <property type="match status" value="1"/>
</dbReference>
<evidence type="ECO:0000313" key="10">
    <source>
        <dbReference type="EMBL" id="HGV97335.1"/>
    </source>
</evidence>
<keyword evidence="5" id="KW-0479">Metal-binding</keyword>
<evidence type="ECO:0000259" key="9">
    <source>
        <dbReference type="PROSITE" id="PS51918"/>
    </source>
</evidence>
<comment type="cofactor">
    <cofactor evidence="1">
        <name>[4Fe-4S] cluster</name>
        <dbReference type="ChEBI" id="CHEBI:49883"/>
    </cofactor>
</comment>
<dbReference type="PANTHER" id="PTHR43409">
    <property type="entry name" value="ANAEROBIC MAGNESIUM-PROTOPORPHYRIN IX MONOMETHYL ESTER CYCLASE-RELATED"/>
    <property type="match status" value="1"/>
</dbReference>
<keyword evidence="2" id="KW-0489">Methyltransferase</keyword>
<feature type="domain" description="Radical SAM core" evidence="9">
    <location>
        <begin position="153"/>
        <end position="386"/>
    </location>
</feature>
<organism evidence="10">
    <name type="scientific">candidate division WOR-3 bacterium</name>
    <dbReference type="NCBI Taxonomy" id="2052148"/>
    <lineage>
        <taxon>Bacteria</taxon>
        <taxon>Bacteria division WOR-3</taxon>
    </lineage>
</organism>
<name>A0A7C4XED3_UNCW3</name>
<protein>
    <submittedName>
        <fullName evidence="10">B12-binding domain-containing radical SAM protein</fullName>
    </submittedName>
</protein>
<sequence length="439" mass="49558">MKLLLVSPRASEKKPPIGLKIPQLALHILAALTPSDVDLTVVDEQVNDIDFKEHYDLAGISIMTANAIRGYKLAKILREKGTRVVFGGIHTSVLPDEALKYGDSVVIGEAEGIWGKVIEDFKNSRLEKIYRPGPFDMSKSVLPRRDLNLEPVILGYKWPGFFTTRGCPYNCEFCSVSDIFGKKIRHLPIPFVIKDIENSGAKIFLNLDDNVVGDTKYAKELFNALIPLKIEWGGQSTISIARDPELLKLCHKSGCRGLFIGVESVSPKSSSHFSKALKTLQETKDAVKKIQDAGILFHPSFVFGLDDDTKEIFDQTLNFLYETKITTATFNILTPYPGTRLYHRLKNEGRLITEDWSKYNHSTVVFKPKNMSVEELIDGYYQLKKEFYSISNICRRIARLSEISNPGLVQFFYAVFNNLAGRKITPEAFKNKILDEESH</sequence>
<dbReference type="GO" id="GO:0051539">
    <property type="term" value="F:4 iron, 4 sulfur cluster binding"/>
    <property type="evidence" value="ECO:0007669"/>
    <property type="project" value="UniProtKB-KW"/>
</dbReference>
<dbReference type="SFLD" id="SFLDG01123">
    <property type="entry name" value="methyltransferase_(Class_B)"/>
    <property type="match status" value="1"/>
</dbReference>
<dbReference type="CDD" id="cd02068">
    <property type="entry name" value="radical_SAM_B12_BD"/>
    <property type="match status" value="1"/>
</dbReference>
<dbReference type="SMART" id="SM00729">
    <property type="entry name" value="Elp3"/>
    <property type="match status" value="1"/>
</dbReference>
<keyword evidence="6" id="KW-0408">Iron</keyword>
<dbReference type="SFLD" id="SFLDG01082">
    <property type="entry name" value="B12-binding_domain_containing"/>
    <property type="match status" value="1"/>
</dbReference>
<comment type="caution">
    <text evidence="10">The sequence shown here is derived from an EMBL/GenBank/DDBJ whole genome shotgun (WGS) entry which is preliminary data.</text>
</comment>
<feature type="domain" description="B12-binding" evidence="8">
    <location>
        <begin position="1"/>
        <end position="128"/>
    </location>
</feature>
<dbReference type="Pfam" id="PF13282">
    <property type="entry name" value="DUF4070"/>
    <property type="match status" value="1"/>
</dbReference>
<dbReference type="EMBL" id="DTGZ01000066">
    <property type="protein sequence ID" value="HGV97335.1"/>
    <property type="molecule type" value="Genomic_DNA"/>
</dbReference>
<dbReference type="GO" id="GO:0003824">
    <property type="term" value="F:catalytic activity"/>
    <property type="evidence" value="ECO:0007669"/>
    <property type="project" value="InterPro"/>
</dbReference>
<evidence type="ECO:0000256" key="7">
    <source>
        <dbReference type="ARBA" id="ARBA00023014"/>
    </source>
</evidence>
<dbReference type="SUPFAM" id="SSF102114">
    <property type="entry name" value="Radical SAM enzymes"/>
    <property type="match status" value="1"/>
</dbReference>